<organism evidence="1 2">
    <name type="scientific">Virgibacillus siamensis</name>
    <dbReference type="NCBI Taxonomy" id="480071"/>
    <lineage>
        <taxon>Bacteria</taxon>
        <taxon>Bacillati</taxon>
        <taxon>Bacillota</taxon>
        <taxon>Bacilli</taxon>
        <taxon>Bacillales</taxon>
        <taxon>Bacillaceae</taxon>
        <taxon>Virgibacillus</taxon>
    </lineage>
</organism>
<evidence type="ECO:0000313" key="2">
    <source>
        <dbReference type="Proteomes" id="UP001500866"/>
    </source>
</evidence>
<gene>
    <name evidence="1" type="ORF">GCM10009001_10840</name>
</gene>
<dbReference type="Proteomes" id="UP001500866">
    <property type="component" value="Unassembled WGS sequence"/>
</dbReference>
<proteinExistence type="predicted"/>
<reference evidence="1 2" key="1">
    <citation type="journal article" date="2019" name="Int. J. Syst. Evol. Microbiol.">
        <title>The Global Catalogue of Microorganisms (GCM) 10K type strain sequencing project: providing services to taxonomists for standard genome sequencing and annotation.</title>
        <authorList>
            <consortium name="The Broad Institute Genomics Platform"/>
            <consortium name="The Broad Institute Genome Sequencing Center for Infectious Disease"/>
            <person name="Wu L."/>
            <person name="Ma J."/>
        </authorList>
    </citation>
    <scope>NUCLEOTIDE SEQUENCE [LARGE SCALE GENOMIC DNA]</scope>
    <source>
        <strain evidence="1 2">JCM 15395</strain>
    </source>
</reference>
<sequence length="45" mass="5252">MEQKISPYLTGNDHIIELNFGGGLFEYRIRYHQGEGVKRIECPKN</sequence>
<comment type="caution">
    <text evidence="1">The sequence shown here is derived from an EMBL/GenBank/DDBJ whole genome shotgun (WGS) entry which is preliminary data.</text>
</comment>
<dbReference type="EMBL" id="BAAADS010000006">
    <property type="protein sequence ID" value="GAA0596545.1"/>
    <property type="molecule type" value="Genomic_DNA"/>
</dbReference>
<protein>
    <submittedName>
        <fullName evidence="1">Uncharacterized protein</fullName>
    </submittedName>
</protein>
<name>A0ABN1FRW0_9BACI</name>
<evidence type="ECO:0000313" key="1">
    <source>
        <dbReference type="EMBL" id="GAA0596545.1"/>
    </source>
</evidence>
<accession>A0ABN1FRW0</accession>
<keyword evidence="2" id="KW-1185">Reference proteome</keyword>